<dbReference type="Pfam" id="PF00440">
    <property type="entry name" value="TetR_N"/>
    <property type="match status" value="1"/>
</dbReference>
<dbReference type="PANTHER" id="PTHR30055:SF234">
    <property type="entry name" value="HTH-TYPE TRANSCRIPTIONAL REGULATOR BETI"/>
    <property type="match status" value="1"/>
</dbReference>
<reference evidence="6" key="1">
    <citation type="submission" date="2023-07" db="EMBL/GenBank/DDBJ databases">
        <title>Between Cages and Wild: Unraveling the Impact of Captivity on Animal Microbiomes and Antimicrobial Resistance.</title>
        <authorList>
            <person name="Schmartz G.P."/>
            <person name="Rehner J."/>
            <person name="Schuff M.J."/>
            <person name="Becker S.L."/>
            <person name="Kravczyk M."/>
            <person name="Gurevich A."/>
            <person name="Francke R."/>
            <person name="Mueller R."/>
            <person name="Keller V."/>
            <person name="Keller A."/>
        </authorList>
    </citation>
    <scope>NUCLEOTIDE SEQUENCE</scope>
    <source>
        <strain evidence="6">S12M_St_49</strain>
    </source>
</reference>
<dbReference type="PRINTS" id="PR00455">
    <property type="entry name" value="HTHTETR"/>
</dbReference>
<dbReference type="Gene3D" id="1.10.357.10">
    <property type="entry name" value="Tetracycline Repressor, domain 2"/>
    <property type="match status" value="1"/>
</dbReference>
<dbReference type="InterPro" id="IPR009057">
    <property type="entry name" value="Homeodomain-like_sf"/>
</dbReference>
<evidence type="ECO:0000256" key="4">
    <source>
        <dbReference type="PROSITE-ProRule" id="PRU00335"/>
    </source>
</evidence>
<protein>
    <submittedName>
        <fullName evidence="6">Helix-turn-helix domain-containing protein</fullName>
    </submittedName>
</protein>
<evidence type="ECO:0000256" key="2">
    <source>
        <dbReference type="ARBA" id="ARBA00023125"/>
    </source>
</evidence>
<keyword evidence="2 4" id="KW-0238">DNA-binding</keyword>
<dbReference type="SUPFAM" id="SSF46689">
    <property type="entry name" value="Homeodomain-like"/>
    <property type="match status" value="1"/>
</dbReference>
<keyword evidence="3" id="KW-0804">Transcription</keyword>
<evidence type="ECO:0000259" key="5">
    <source>
        <dbReference type="PROSITE" id="PS50977"/>
    </source>
</evidence>
<feature type="DNA-binding region" description="H-T-H motif" evidence="4">
    <location>
        <begin position="29"/>
        <end position="48"/>
    </location>
</feature>
<dbReference type="EMBL" id="JAUMVS010000263">
    <property type="protein sequence ID" value="MDO4842686.1"/>
    <property type="molecule type" value="Genomic_DNA"/>
</dbReference>
<evidence type="ECO:0000256" key="3">
    <source>
        <dbReference type="ARBA" id="ARBA00023163"/>
    </source>
</evidence>
<dbReference type="AlphaFoldDB" id="A0AA43RKW1"/>
<dbReference type="GO" id="GO:0003700">
    <property type="term" value="F:DNA-binding transcription factor activity"/>
    <property type="evidence" value="ECO:0007669"/>
    <property type="project" value="TreeGrafter"/>
</dbReference>
<dbReference type="InterPro" id="IPR050109">
    <property type="entry name" value="HTH-type_TetR-like_transc_reg"/>
</dbReference>
<dbReference type="PROSITE" id="PS50977">
    <property type="entry name" value="HTH_TETR_2"/>
    <property type="match status" value="1"/>
</dbReference>
<evidence type="ECO:0000256" key="1">
    <source>
        <dbReference type="ARBA" id="ARBA00023015"/>
    </source>
</evidence>
<keyword evidence="7" id="KW-1185">Reference proteome</keyword>
<name>A0AA43RKW1_9ACTN</name>
<sequence>MARRDPSLDSRITAAAFEEFSEKGYAGASLRKIAEKAGATVGAIQIRYKSKDELFVSLLKPFLSEIEAAFHSIRSDYYSGTDEGIPARLRASMQRESAVILHLIFDHYDEAVLLLYQSAGSSLEGFFDTLVARKIEESAAFFRSTGYAGVDEQLLGLVISVQFDSYRRIIASCRDRETAERYMNALMIYHFGGWTALFDAADHTKQESKNKNEV</sequence>
<keyword evidence="1" id="KW-0805">Transcription regulation</keyword>
<organism evidence="6 7">
    <name type="scientific">Phoenicibacter congonensis</name>
    <dbReference type="NCBI Taxonomy" id="1944646"/>
    <lineage>
        <taxon>Bacteria</taxon>
        <taxon>Bacillati</taxon>
        <taxon>Actinomycetota</taxon>
        <taxon>Coriobacteriia</taxon>
        <taxon>Eggerthellales</taxon>
        <taxon>Eggerthellaceae</taxon>
        <taxon>Phoenicibacter</taxon>
    </lineage>
</organism>
<feature type="domain" description="HTH tetR-type" evidence="5">
    <location>
        <begin position="6"/>
        <end position="66"/>
    </location>
</feature>
<comment type="caution">
    <text evidence="6">The sequence shown here is derived from an EMBL/GenBank/DDBJ whole genome shotgun (WGS) entry which is preliminary data.</text>
</comment>
<proteinExistence type="predicted"/>
<dbReference type="PANTHER" id="PTHR30055">
    <property type="entry name" value="HTH-TYPE TRANSCRIPTIONAL REGULATOR RUTR"/>
    <property type="match status" value="1"/>
</dbReference>
<dbReference type="InterPro" id="IPR001647">
    <property type="entry name" value="HTH_TetR"/>
</dbReference>
<evidence type="ECO:0000313" key="7">
    <source>
        <dbReference type="Proteomes" id="UP001168575"/>
    </source>
</evidence>
<accession>A0AA43RKW1</accession>
<evidence type="ECO:0000313" key="6">
    <source>
        <dbReference type="EMBL" id="MDO4842686.1"/>
    </source>
</evidence>
<dbReference type="GO" id="GO:0000976">
    <property type="term" value="F:transcription cis-regulatory region binding"/>
    <property type="evidence" value="ECO:0007669"/>
    <property type="project" value="TreeGrafter"/>
</dbReference>
<gene>
    <name evidence="6" type="ORF">Q3982_08440</name>
</gene>
<dbReference type="Proteomes" id="UP001168575">
    <property type="component" value="Unassembled WGS sequence"/>
</dbReference>